<protein>
    <submittedName>
        <fullName evidence="2">Uncharacterized protein</fullName>
    </submittedName>
</protein>
<dbReference type="EMBL" id="BEZZ01229199">
    <property type="protein sequence ID" value="GCC47692.1"/>
    <property type="molecule type" value="Genomic_DNA"/>
</dbReference>
<accession>A0A401TYG9</accession>
<feature type="compositionally biased region" description="Basic residues" evidence="1">
    <location>
        <begin position="12"/>
        <end position="26"/>
    </location>
</feature>
<feature type="region of interest" description="Disordered" evidence="1">
    <location>
        <begin position="1"/>
        <end position="45"/>
    </location>
</feature>
<feature type="compositionally biased region" description="Basic and acidic residues" evidence="1">
    <location>
        <begin position="36"/>
        <end position="45"/>
    </location>
</feature>
<evidence type="ECO:0000313" key="2">
    <source>
        <dbReference type="EMBL" id="GCC47692.1"/>
    </source>
</evidence>
<organism evidence="2 3">
    <name type="scientific">Chiloscyllium punctatum</name>
    <name type="common">Brownbanded bambooshark</name>
    <name type="synonym">Hemiscyllium punctatum</name>
    <dbReference type="NCBI Taxonomy" id="137246"/>
    <lineage>
        <taxon>Eukaryota</taxon>
        <taxon>Metazoa</taxon>
        <taxon>Chordata</taxon>
        <taxon>Craniata</taxon>
        <taxon>Vertebrata</taxon>
        <taxon>Chondrichthyes</taxon>
        <taxon>Elasmobranchii</taxon>
        <taxon>Galeomorphii</taxon>
        <taxon>Galeoidea</taxon>
        <taxon>Orectolobiformes</taxon>
        <taxon>Hemiscylliidae</taxon>
        <taxon>Chiloscyllium</taxon>
    </lineage>
</organism>
<sequence length="67" mass="7366">MCWGRTSAPPKHIVRAVRRAPRHHTDRGRGSAADPGDARSLRTRKETALLRCSSALQTPRTSRSASC</sequence>
<evidence type="ECO:0000256" key="1">
    <source>
        <dbReference type="SAM" id="MobiDB-lite"/>
    </source>
</evidence>
<proteinExistence type="predicted"/>
<dbReference type="Proteomes" id="UP000287033">
    <property type="component" value="Unassembled WGS sequence"/>
</dbReference>
<reference evidence="2 3" key="1">
    <citation type="journal article" date="2018" name="Nat. Ecol. Evol.">
        <title>Shark genomes provide insights into elasmobranch evolution and the origin of vertebrates.</title>
        <authorList>
            <person name="Hara Y"/>
            <person name="Yamaguchi K"/>
            <person name="Onimaru K"/>
            <person name="Kadota M"/>
            <person name="Koyanagi M"/>
            <person name="Keeley SD"/>
            <person name="Tatsumi K"/>
            <person name="Tanaka K"/>
            <person name="Motone F"/>
            <person name="Kageyama Y"/>
            <person name="Nozu R"/>
            <person name="Adachi N"/>
            <person name="Nishimura O"/>
            <person name="Nakagawa R"/>
            <person name="Tanegashima C"/>
            <person name="Kiyatake I"/>
            <person name="Matsumoto R"/>
            <person name="Murakumo K"/>
            <person name="Nishida K"/>
            <person name="Terakita A"/>
            <person name="Kuratani S"/>
            <person name="Sato K"/>
            <person name="Hyodo S Kuraku.S."/>
        </authorList>
    </citation>
    <scope>NUCLEOTIDE SEQUENCE [LARGE SCALE GENOMIC DNA]</scope>
</reference>
<name>A0A401TYG9_CHIPU</name>
<gene>
    <name evidence="2" type="ORF">chiPu_0032164</name>
</gene>
<keyword evidence="3" id="KW-1185">Reference proteome</keyword>
<evidence type="ECO:0000313" key="3">
    <source>
        <dbReference type="Proteomes" id="UP000287033"/>
    </source>
</evidence>
<dbReference type="AlphaFoldDB" id="A0A401TYG9"/>
<comment type="caution">
    <text evidence="2">The sequence shown here is derived from an EMBL/GenBank/DDBJ whole genome shotgun (WGS) entry which is preliminary data.</text>
</comment>